<dbReference type="PANTHER" id="PTHR43065:SF10">
    <property type="entry name" value="PEROXIDE STRESS-ACTIVATED HISTIDINE KINASE MAK3"/>
    <property type="match status" value="1"/>
</dbReference>
<evidence type="ECO:0000256" key="6">
    <source>
        <dbReference type="ARBA" id="ARBA00022679"/>
    </source>
</evidence>
<dbReference type="InterPro" id="IPR003594">
    <property type="entry name" value="HATPase_dom"/>
</dbReference>
<keyword evidence="9 16" id="KW-0418">Kinase</keyword>
<dbReference type="SUPFAM" id="SSF55890">
    <property type="entry name" value="Sporulation response regulatory protein Spo0B"/>
    <property type="match status" value="1"/>
</dbReference>
<protein>
    <recommendedName>
        <fullName evidence="3">histidine kinase</fullName>
        <ecNumber evidence="3">2.7.13.3</ecNumber>
    </recommendedName>
</protein>
<keyword evidence="10" id="KW-0067">ATP-binding</keyword>
<evidence type="ECO:0000256" key="3">
    <source>
        <dbReference type="ARBA" id="ARBA00012438"/>
    </source>
</evidence>
<dbReference type="Gene3D" id="3.30.565.10">
    <property type="entry name" value="Histidine kinase-like ATPase, C-terminal domain"/>
    <property type="match status" value="1"/>
</dbReference>
<dbReference type="Pfam" id="PF02518">
    <property type="entry name" value="HATPase_c"/>
    <property type="match status" value="1"/>
</dbReference>
<dbReference type="InterPro" id="IPR016120">
    <property type="entry name" value="Sig_transdc_His_kin_SpoOB"/>
</dbReference>
<reference evidence="17" key="1">
    <citation type="submission" date="2016-11" db="EMBL/GenBank/DDBJ databases">
        <authorList>
            <person name="Varghese N."/>
            <person name="Submissions S."/>
        </authorList>
    </citation>
    <scope>NUCLEOTIDE SEQUENCE [LARGE SCALE GENOMIC DNA]</scope>
    <source>
        <strain evidence="17">DSM 16579</strain>
    </source>
</reference>
<evidence type="ECO:0000256" key="1">
    <source>
        <dbReference type="ARBA" id="ARBA00000085"/>
    </source>
</evidence>
<keyword evidence="17" id="KW-1185">Reference proteome</keyword>
<sequence>MLYNRDSYFFISNEAHMTLKSYLALITISTITIIVLAVGVVLGYSLQKTYLDGISQRGLELGHVIAHNERVIQAVELSNQGKASDIEVYIEMLRAQTDASYIVVVNKDSIRLSHPEPERVGKHFVGDDIYQALNQGKDYTKVAVGTLGKAIRNSVAIRKNGQIIGAISIGYLSQPTSELIFKHLQEAGLLVGFVYLLGVVIAGFLILKLKRTFLSLEPEEIVQKFKEHELILDSIRDGIVAIDHEQNITAINSMAIEWLTMNVLSATQVVSKPLSEQSQSLSHFALEAKGQITQNRFNLGKLEFIATLYPIKGKKGEVGYVIVFFPDHGEKSLEQELTATKNYADLLRAKTHEYSNHLNVLSGMLQAERYDDAIEFLQQESDGDQIVLRRIIKTIENSAVAGLIFAKHNKAKDLKVDMLIESDCQLGRYPSKTNEALVTLVGNLIDNALLAAWSNRLLTPPFVKLYISDRNAHIMIQIEDSGAGVDEKLESRILDFGVSSKHNTEQHGIGLYLVKKVVDQYHGSLDWERSEINTTVFSIYLDKRALTR</sequence>
<evidence type="ECO:0000256" key="4">
    <source>
        <dbReference type="ARBA" id="ARBA00022475"/>
    </source>
</evidence>
<evidence type="ECO:0000259" key="15">
    <source>
        <dbReference type="PROSITE" id="PS50109"/>
    </source>
</evidence>
<name>A0A1M5DNM3_9GAMM</name>
<dbReference type="PANTHER" id="PTHR43065">
    <property type="entry name" value="SENSOR HISTIDINE KINASE"/>
    <property type="match status" value="1"/>
</dbReference>
<dbReference type="EC" id="2.7.13.3" evidence="3"/>
<evidence type="ECO:0000256" key="8">
    <source>
        <dbReference type="ARBA" id="ARBA00022741"/>
    </source>
</evidence>
<dbReference type="GO" id="GO:0000155">
    <property type="term" value="F:phosphorelay sensor kinase activity"/>
    <property type="evidence" value="ECO:0007669"/>
    <property type="project" value="InterPro"/>
</dbReference>
<feature type="domain" description="Histidine kinase" evidence="15">
    <location>
        <begin position="328"/>
        <end position="545"/>
    </location>
</feature>
<dbReference type="InterPro" id="IPR035965">
    <property type="entry name" value="PAS-like_dom_sf"/>
</dbReference>
<dbReference type="PROSITE" id="PS50109">
    <property type="entry name" value="HIS_KIN"/>
    <property type="match status" value="1"/>
</dbReference>
<dbReference type="Pfam" id="PF17203">
    <property type="entry name" value="sCache_3_2"/>
    <property type="match status" value="1"/>
</dbReference>
<dbReference type="InterPro" id="IPR029151">
    <property type="entry name" value="Sensor-like_sf"/>
</dbReference>
<dbReference type="Gene3D" id="3.30.450.20">
    <property type="entry name" value="PAS domain"/>
    <property type="match status" value="2"/>
</dbReference>
<keyword evidence="4" id="KW-1003">Cell membrane</keyword>
<evidence type="ECO:0000313" key="16">
    <source>
        <dbReference type="EMBL" id="SHF68573.1"/>
    </source>
</evidence>
<keyword evidence="12" id="KW-0902">Two-component regulatory system</keyword>
<evidence type="ECO:0000256" key="12">
    <source>
        <dbReference type="ARBA" id="ARBA00023012"/>
    </source>
</evidence>
<dbReference type="EMBL" id="FQVF01000010">
    <property type="protein sequence ID" value="SHF68573.1"/>
    <property type="molecule type" value="Genomic_DNA"/>
</dbReference>
<dbReference type="PRINTS" id="PR00344">
    <property type="entry name" value="BCTRLSENSOR"/>
</dbReference>
<dbReference type="Gene3D" id="1.10.287.130">
    <property type="match status" value="1"/>
</dbReference>
<dbReference type="InterPro" id="IPR033463">
    <property type="entry name" value="sCache_3"/>
</dbReference>
<keyword evidence="8" id="KW-0547">Nucleotide-binding</keyword>
<accession>A0A1M5DNM3</accession>
<evidence type="ECO:0000256" key="2">
    <source>
        <dbReference type="ARBA" id="ARBA00004651"/>
    </source>
</evidence>
<comment type="catalytic activity">
    <reaction evidence="1">
        <text>ATP + protein L-histidine = ADP + protein N-phospho-L-histidine.</text>
        <dbReference type="EC" id="2.7.13.3"/>
    </reaction>
</comment>
<comment type="subcellular location">
    <subcellularLocation>
        <location evidence="2">Cell membrane</location>
        <topology evidence="2">Multi-pass membrane protein</topology>
    </subcellularLocation>
</comment>
<dbReference type="SUPFAM" id="SSF55874">
    <property type="entry name" value="ATPase domain of HSP90 chaperone/DNA topoisomerase II/histidine kinase"/>
    <property type="match status" value="1"/>
</dbReference>
<dbReference type="AlphaFoldDB" id="A0A1M5DNM3"/>
<dbReference type="Proteomes" id="UP000184517">
    <property type="component" value="Unassembled WGS sequence"/>
</dbReference>
<dbReference type="InterPro" id="IPR005467">
    <property type="entry name" value="His_kinase_dom"/>
</dbReference>
<dbReference type="SUPFAM" id="SSF103190">
    <property type="entry name" value="Sensory domain-like"/>
    <property type="match status" value="1"/>
</dbReference>
<evidence type="ECO:0000256" key="14">
    <source>
        <dbReference type="SAM" id="Phobius"/>
    </source>
</evidence>
<dbReference type="GO" id="GO:0005886">
    <property type="term" value="C:plasma membrane"/>
    <property type="evidence" value="ECO:0007669"/>
    <property type="project" value="UniProtKB-SubCell"/>
</dbReference>
<evidence type="ECO:0000256" key="11">
    <source>
        <dbReference type="ARBA" id="ARBA00022989"/>
    </source>
</evidence>
<organism evidence="16 17">
    <name type="scientific">Marinomonas polaris DSM 16579</name>
    <dbReference type="NCBI Taxonomy" id="1122206"/>
    <lineage>
        <taxon>Bacteria</taxon>
        <taxon>Pseudomonadati</taxon>
        <taxon>Pseudomonadota</taxon>
        <taxon>Gammaproteobacteria</taxon>
        <taxon>Oceanospirillales</taxon>
        <taxon>Oceanospirillaceae</taxon>
        <taxon>Marinomonas</taxon>
    </lineage>
</organism>
<evidence type="ECO:0000256" key="13">
    <source>
        <dbReference type="ARBA" id="ARBA00023136"/>
    </source>
</evidence>
<feature type="transmembrane region" description="Helical" evidence="14">
    <location>
        <begin position="187"/>
        <end position="207"/>
    </location>
</feature>
<dbReference type="SUPFAM" id="SSF55785">
    <property type="entry name" value="PYP-like sensor domain (PAS domain)"/>
    <property type="match status" value="1"/>
</dbReference>
<evidence type="ECO:0000256" key="7">
    <source>
        <dbReference type="ARBA" id="ARBA00022692"/>
    </source>
</evidence>
<keyword evidence="7 14" id="KW-0812">Transmembrane</keyword>
<evidence type="ECO:0000256" key="5">
    <source>
        <dbReference type="ARBA" id="ARBA00022553"/>
    </source>
</evidence>
<keyword evidence="5" id="KW-0597">Phosphoprotein</keyword>
<dbReference type="InterPro" id="IPR004358">
    <property type="entry name" value="Sig_transdc_His_kin-like_C"/>
</dbReference>
<gene>
    <name evidence="16" type="ORF">SAMN02745753_02455</name>
</gene>
<keyword evidence="13 14" id="KW-0472">Membrane</keyword>
<dbReference type="SMART" id="SM00387">
    <property type="entry name" value="HATPase_c"/>
    <property type="match status" value="1"/>
</dbReference>
<evidence type="ECO:0000313" key="17">
    <source>
        <dbReference type="Proteomes" id="UP000184517"/>
    </source>
</evidence>
<keyword evidence="6" id="KW-0808">Transferase</keyword>
<keyword evidence="11 14" id="KW-1133">Transmembrane helix</keyword>
<feature type="transmembrane region" description="Helical" evidence="14">
    <location>
        <begin position="21"/>
        <end position="46"/>
    </location>
</feature>
<dbReference type="GO" id="GO:0005524">
    <property type="term" value="F:ATP binding"/>
    <property type="evidence" value="ECO:0007669"/>
    <property type="project" value="UniProtKB-KW"/>
</dbReference>
<proteinExistence type="predicted"/>
<evidence type="ECO:0000256" key="9">
    <source>
        <dbReference type="ARBA" id="ARBA00022777"/>
    </source>
</evidence>
<evidence type="ECO:0000256" key="10">
    <source>
        <dbReference type="ARBA" id="ARBA00022840"/>
    </source>
</evidence>
<dbReference type="STRING" id="1122206.SAMN02745753_02455"/>
<dbReference type="InterPro" id="IPR036890">
    <property type="entry name" value="HATPase_C_sf"/>
</dbReference>